<protein>
    <recommendedName>
        <fullName evidence="1">N-acetyltransferase domain-containing protein</fullName>
    </recommendedName>
</protein>
<dbReference type="InterPro" id="IPR016181">
    <property type="entry name" value="Acyl_CoA_acyltransferase"/>
</dbReference>
<accession>A0A6C0LHP0</accession>
<evidence type="ECO:0000313" key="2">
    <source>
        <dbReference type="EMBL" id="QHU29525.1"/>
    </source>
</evidence>
<dbReference type="GO" id="GO:0016747">
    <property type="term" value="F:acyltransferase activity, transferring groups other than amino-acyl groups"/>
    <property type="evidence" value="ECO:0007669"/>
    <property type="project" value="InterPro"/>
</dbReference>
<dbReference type="EMBL" id="MN740490">
    <property type="protein sequence ID" value="QHU29525.1"/>
    <property type="molecule type" value="Genomic_DNA"/>
</dbReference>
<sequence length="309" mass="36471">MATEPKENQEFYCYITRITLDYNNIINDNDKILKNWIKKLNMLKFNLAKCYQKIIGRYGATEKTIDAYIEIILNSFREGTIKETIRNYNEIRDKEVQEDIERERIIIATKLERSRITISNSIYIEMLTTEDSRAAKNLYLEFKKELSEYEYEDEDEYIEKIEGYMDDFIQKNLIFGIFVTKKILAGFTIIDTTKKFKIDSSLNKAVCTYYIQEIFVSREYRTKDLKLGQKLFEYCIIRCPKNISYISLMTRPDNRAMILIAEKYGFVQQSITSGDDKNPLLLIKNFDKAENYNSPEYDITLSTPPAAED</sequence>
<name>A0A6C0LHP0_9ZZZZ</name>
<dbReference type="InterPro" id="IPR000182">
    <property type="entry name" value="GNAT_dom"/>
</dbReference>
<dbReference type="PROSITE" id="PS51186">
    <property type="entry name" value="GNAT"/>
    <property type="match status" value="1"/>
</dbReference>
<dbReference type="AlphaFoldDB" id="A0A6C0LHP0"/>
<feature type="domain" description="N-acetyltransferase" evidence="1">
    <location>
        <begin position="122"/>
        <end position="287"/>
    </location>
</feature>
<dbReference type="SUPFAM" id="SSF55729">
    <property type="entry name" value="Acyl-CoA N-acyltransferases (Nat)"/>
    <property type="match status" value="1"/>
</dbReference>
<reference evidence="2" key="1">
    <citation type="journal article" date="2020" name="Nature">
        <title>Giant virus diversity and host interactions through global metagenomics.</title>
        <authorList>
            <person name="Schulz F."/>
            <person name="Roux S."/>
            <person name="Paez-Espino D."/>
            <person name="Jungbluth S."/>
            <person name="Walsh D.A."/>
            <person name="Denef V.J."/>
            <person name="McMahon K.D."/>
            <person name="Konstantinidis K.T."/>
            <person name="Eloe-Fadrosh E.A."/>
            <person name="Kyrpides N.C."/>
            <person name="Woyke T."/>
        </authorList>
    </citation>
    <scope>NUCLEOTIDE SEQUENCE</scope>
    <source>
        <strain evidence="2">GVMAG-M-3300027804-48</strain>
    </source>
</reference>
<proteinExistence type="predicted"/>
<dbReference type="Gene3D" id="3.40.630.30">
    <property type="match status" value="1"/>
</dbReference>
<organism evidence="2">
    <name type="scientific">viral metagenome</name>
    <dbReference type="NCBI Taxonomy" id="1070528"/>
    <lineage>
        <taxon>unclassified sequences</taxon>
        <taxon>metagenomes</taxon>
        <taxon>organismal metagenomes</taxon>
    </lineage>
</organism>
<evidence type="ECO:0000259" key="1">
    <source>
        <dbReference type="PROSITE" id="PS51186"/>
    </source>
</evidence>